<evidence type="ECO:0000313" key="3">
    <source>
        <dbReference type="Proteomes" id="UP000240912"/>
    </source>
</evidence>
<dbReference type="InterPro" id="IPR050570">
    <property type="entry name" value="Cell_wall_metabolism_enzyme"/>
</dbReference>
<dbReference type="GO" id="GO:0004222">
    <property type="term" value="F:metalloendopeptidase activity"/>
    <property type="evidence" value="ECO:0007669"/>
    <property type="project" value="TreeGrafter"/>
</dbReference>
<dbReference type="InterPro" id="IPR011055">
    <property type="entry name" value="Dup_hybrid_motif"/>
</dbReference>
<dbReference type="RefSeq" id="WP_107213721.1">
    <property type="nucleotide sequence ID" value="NZ_KZ686268.1"/>
</dbReference>
<dbReference type="PANTHER" id="PTHR21666:SF270">
    <property type="entry name" value="MUREIN HYDROLASE ACTIVATOR ENVC"/>
    <property type="match status" value="1"/>
</dbReference>
<protein>
    <submittedName>
        <fullName evidence="2">Peptidase M23</fullName>
    </submittedName>
</protein>
<dbReference type="InterPro" id="IPR016047">
    <property type="entry name" value="M23ase_b-sheet_dom"/>
</dbReference>
<sequence length="229" mass="25365">MTSHPLAGALDQYRESFSQVVPFDPGRDSLYRLDLTLQNSLLNEQIYTDTTLFSRWINEMLRAHGARYGIGGYAEHRDIYAKSDHFDASGEPRRLHLGVDIWGPAGTPVFNFYDAVVHSFADNNRNGDYGATIILKYELGGHAFHALYGHLNRAALAGLQKGGFVPAGKQIASLGVPQENGNWPPHLHFQLIIDMKGMAGDFPGVCRYSERDIFLANCPDPQVILSAGF</sequence>
<organism evidence="2 3">
    <name type="scientific">Pedobacter yulinensis</name>
    <dbReference type="NCBI Taxonomy" id="2126353"/>
    <lineage>
        <taxon>Bacteria</taxon>
        <taxon>Pseudomonadati</taxon>
        <taxon>Bacteroidota</taxon>
        <taxon>Sphingobacteriia</taxon>
        <taxon>Sphingobacteriales</taxon>
        <taxon>Sphingobacteriaceae</taxon>
        <taxon>Pedobacter</taxon>
    </lineage>
</organism>
<name>A0A2T3HRW9_9SPHI</name>
<reference evidence="2 3" key="1">
    <citation type="submission" date="2018-03" db="EMBL/GenBank/DDBJ databases">
        <authorList>
            <person name="Keele B.F."/>
        </authorList>
    </citation>
    <scope>NUCLEOTIDE SEQUENCE [LARGE SCALE GENOMIC DNA]</scope>
    <source>
        <strain evidence="2 3">YL28-9</strain>
    </source>
</reference>
<dbReference type="EMBL" id="PYLS01000001">
    <property type="protein sequence ID" value="PST85204.1"/>
    <property type="molecule type" value="Genomic_DNA"/>
</dbReference>
<dbReference type="PANTHER" id="PTHR21666">
    <property type="entry name" value="PEPTIDASE-RELATED"/>
    <property type="match status" value="1"/>
</dbReference>
<proteinExistence type="predicted"/>
<evidence type="ECO:0000313" key="2">
    <source>
        <dbReference type="EMBL" id="PST85204.1"/>
    </source>
</evidence>
<dbReference type="AlphaFoldDB" id="A0A2T3HRW9"/>
<dbReference type="CDD" id="cd12797">
    <property type="entry name" value="M23_peptidase"/>
    <property type="match status" value="1"/>
</dbReference>
<dbReference type="Gene3D" id="2.70.70.10">
    <property type="entry name" value="Glucose Permease (Domain IIA)"/>
    <property type="match status" value="1"/>
</dbReference>
<dbReference type="Pfam" id="PF01551">
    <property type="entry name" value="Peptidase_M23"/>
    <property type="match status" value="1"/>
</dbReference>
<evidence type="ECO:0000259" key="1">
    <source>
        <dbReference type="Pfam" id="PF01551"/>
    </source>
</evidence>
<dbReference type="Proteomes" id="UP000240912">
    <property type="component" value="Unassembled WGS sequence"/>
</dbReference>
<gene>
    <name evidence="2" type="ORF">C7T94_03615</name>
</gene>
<keyword evidence="3" id="KW-1185">Reference proteome</keyword>
<dbReference type="SUPFAM" id="SSF51261">
    <property type="entry name" value="Duplicated hybrid motif"/>
    <property type="match status" value="1"/>
</dbReference>
<dbReference type="OrthoDB" id="9801052at2"/>
<feature type="domain" description="M23ase beta-sheet core" evidence="1">
    <location>
        <begin position="95"/>
        <end position="193"/>
    </location>
</feature>
<comment type="caution">
    <text evidence="2">The sequence shown here is derived from an EMBL/GenBank/DDBJ whole genome shotgun (WGS) entry which is preliminary data.</text>
</comment>
<accession>A0A2T3HRW9</accession>